<protein>
    <submittedName>
        <fullName evidence="2">Uncharacterized protein</fullName>
    </submittedName>
</protein>
<keyword evidence="3" id="KW-1185">Reference proteome</keyword>
<keyword evidence="1" id="KW-0812">Transmembrane</keyword>
<name>A0A8E2AL36_9APHY</name>
<dbReference type="Proteomes" id="UP000250043">
    <property type="component" value="Unassembled WGS sequence"/>
</dbReference>
<organism evidence="2 3">
    <name type="scientific">Obba rivulosa</name>
    <dbReference type="NCBI Taxonomy" id="1052685"/>
    <lineage>
        <taxon>Eukaryota</taxon>
        <taxon>Fungi</taxon>
        <taxon>Dikarya</taxon>
        <taxon>Basidiomycota</taxon>
        <taxon>Agaricomycotina</taxon>
        <taxon>Agaricomycetes</taxon>
        <taxon>Polyporales</taxon>
        <taxon>Gelatoporiaceae</taxon>
        <taxon>Obba</taxon>
    </lineage>
</organism>
<evidence type="ECO:0000313" key="2">
    <source>
        <dbReference type="EMBL" id="OCH86168.1"/>
    </source>
</evidence>
<gene>
    <name evidence="2" type="ORF">OBBRIDRAFT_797462</name>
</gene>
<keyword evidence="1" id="KW-1133">Transmembrane helix</keyword>
<evidence type="ECO:0000313" key="3">
    <source>
        <dbReference type="Proteomes" id="UP000250043"/>
    </source>
</evidence>
<proteinExistence type="predicted"/>
<evidence type="ECO:0000256" key="1">
    <source>
        <dbReference type="SAM" id="Phobius"/>
    </source>
</evidence>
<feature type="transmembrane region" description="Helical" evidence="1">
    <location>
        <begin position="29"/>
        <end position="47"/>
    </location>
</feature>
<reference evidence="2 3" key="1">
    <citation type="submission" date="2016-07" db="EMBL/GenBank/DDBJ databases">
        <title>Draft genome of the white-rot fungus Obba rivulosa 3A-2.</title>
        <authorList>
            <consortium name="DOE Joint Genome Institute"/>
            <person name="Miettinen O."/>
            <person name="Riley R."/>
            <person name="Acob R."/>
            <person name="Barry K."/>
            <person name="Cullen D."/>
            <person name="De Vries R."/>
            <person name="Hainaut M."/>
            <person name="Hatakka A."/>
            <person name="Henrissat B."/>
            <person name="Hilden K."/>
            <person name="Kuo R."/>
            <person name="Labutti K."/>
            <person name="Lipzen A."/>
            <person name="Makela M.R."/>
            <person name="Sandor L."/>
            <person name="Spatafora J.W."/>
            <person name="Grigoriev I.V."/>
            <person name="Hibbett D.S."/>
        </authorList>
    </citation>
    <scope>NUCLEOTIDE SEQUENCE [LARGE SCALE GENOMIC DNA]</scope>
    <source>
        <strain evidence="2 3">3A-2</strain>
    </source>
</reference>
<dbReference type="EMBL" id="KV722541">
    <property type="protein sequence ID" value="OCH86168.1"/>
    <property type="molecule type" value="Genomic_DNA"/>
</dbReference>
<accession>A0A8E2AL36</accession>
<sequence length="66" mass="7724">MPSENEALRSKLLDSSVLHTEKFWFSKQMLLRLLILGFVVCVVLMFTEFRRRIASALSPAADWMHR</sequence>
<keyword evidence="1" id="KW-0472">Membrane</keyword>
<dbReference type="AlphaFoldDB" id="A0A8E2AL36"/>